<feature type="region of interest" description="Disordered" evidence="1">
    <location>
        <begin position="432"/>
        <end position="483"/>
    </location>
</feature>
<dbReference type="InterPro" id="IPR039448">
    <property type="entry name" value="Beta_helix"/>
</dbReference>
<dbReference type="InterPro" id="IPR006626">
    <property type="entry name" value="PbH1"/>
</dbReference>
<dbReference type="AlphaFoldDB" id="D0LMB5"/>
<feature type="compositionally biased region" description="Gly residues" evidence="1">
    <location>
        <begin position="445"/>
        <end position="476"/>
    </location>
</feature>
<dbReference type="InterPro" id="IPR011050">
    <property type="entry name" value="Pectin_lyase_fold/virulence"/>
</dbReference>
<protein>
    <recommendedName>
        <fullName evidence="2">Right handed beta helix domain-containing protein</fullName>
    </recommendedName>
</protein>
<sequence>MRMYLAIPVVALVLAQAGELRAQSCDCDHTVDLDTTIVDAAALGIAPGERVCVTAGERPFLRFRNLSGSEEAPITIINCGGLVRIHNEDRAYALVFENDSKYFHLTGTGDPALTYGFELSAPDQEPYGAVGLSLIGRSSNYEVDHIEIHDTGFAGVSAKTDPLCDGSADQENFVQRDVWLHHLYVHDTRGEGFYIGSTQANGQNITCDGQQELHQPHFLEGIALTDSIIENTGWDGAQVGMARSGCVVARNLIRNVGLEGVEYQQQGLQIGSFSRCEIAQNALFNGPTNGIFVLEADDTWVHDNLVVNFEADGIYANVRERFEGKRYRIHFNTVVDAGRNAVSVFGGLLGPSEARSNLTIGSGTGISAGGDVPWTEEANLHFATAAEAGLVGDGDYHLRADSPARGAGVGIAALLTDLDGFPRATPPAVGAYEYRDPNIDAGPVPGDGGVVQPPGGGGADAGPGGEQPGDGDGGGCRATPGDAPGAGSGALWLLALAAGLLWRRRRTPAAA</sequence>
<dbReference type="Gene3D" id="2.160.20.10">
    <property type="entry name" value="Single-stranded right-handed beta-helix, Pectin lyase-like"/>
    <property type="match status" value="1"/>
</dbReference>
<evidence type="ECO:0000313" key="4">
    <source>
        <dbReference type="Proteomes" id="UP000001880"/>
    </source>
</evidence>
<feature type="domain" description="Right handed beta helix" evidence="2">
    <location>
        <begin position="223"/>
        <end position="368"/>
    </location>
</feature>
<evidence type="ECO:0000313" key="3">
    <source>
        <dbReference type="EMBL" id="ACY16821.1"/>
    </source>
</evidence>
<dbReference type="KEGG" id="hoh:Hoch_4326"/>
<dbReference type="NCBIfam" id="TIGR03901">
    <property type="entry name" value="MYXO-CTERM"/>
    <property type="match status" value="1"/>
</dbReference>
<dbReference type="SUPFAM" id="SSF51126">
    <property type="entry name" value="Pectin lyase-like"/>
    <property type="match status" value="1"/>
</dbReference>
<dbReference type="InterPro" id="IPR024038">
    <property type="entry name" value="MYXO-CTERM"/>
</dbReference>
<dbReference type="SMART" id="SM00710">
    <property type="entry name" value="PbH1"/>
    <property type="match status" value="6"/>
</dbReference>
<reference evidence="3 4" key="1">
    <citation type="journal article" date="2010" name="Stand. Genomic Sci.">
        <title>Complete genome sequence of Haliangium ochraceum type strain (SMP-2).</title>
        <authorList>
            <consortium name="US DOE Joint Genome Institute (JGI-PGF)"/>
            <person name="Ivanova N."/>
            <person name="Daum C."/>
            <person name="Lang E."/>
            <person name="Abt B."/>
            <person name="Kopitz M."/>
            <person name="Saunders E."/>
            <person name="Lapidus A."/>
            <person name="Lucas S."/>
            <person name="Glavina Del Rio T."/>
            <person name="Nolan M."/>
            <person name="Tice H."/>
            <person name="Copeland A."/>
            <person name="Cheng J.F."/>
            <person name="Chen F."/>
            <person name="Bruce D."/>
            <person name="Goodwin L."/>
            <person name="Pitluck S."/>
            <person name="Mavromatis K."/>
            <person name="Pati A."/>
            <person name="Mikhailova N."/>
            <person name="Chen A."/>
            <person name="Palaniappan K."/>
            <person name="Land M."/>
            <person name="Hauser L."/>
            <person name="Chang Y.J."/>
            <person name="Jeffries C.D."/>
            <person name="Detter J.C."/>
            <person name="Brettin T."/>
            <person name="Rohde M."/>
            <person name="Goker M."/>
            <person name="Bristow J."/>
            <person name="Markowitz V."/>
            <person name="Eisen J.A."/>
            <person name="Hugenholtz P."/>
            <person name="Kyrpides N.C."/>
            <person name="Klenk H.P."/>
        </authorList>
    </citation>
    <scope>NUCLEOTIDE SEQUENCE [LARGE SCALE GENOMIC DNA]</scope>
    <source>
        <strain evidence="4">DSM 14365 / CIP 107738 / JCM 11303 / AJ 13395 / SMP-2</strain>
    </source>
</reference>
<accession>D0LMB5</accession>
<organism evidence="3 4">
    <name type="scientific">Haliangium ochraceum (strain DSM 14365 / JCM 11303 / SMP-2)</name>
    <dbReference type="NCBI Taxonomy" id="502025"/>
    <lineage>
        <taxon>Bacteria</taxon>
        <taxon>Pseudomonadati</taxon>
        <taxon>Myxococcota</taxon>
        <taxon>Polyangia</taxon>
        <taxon>Haliangiales</taxon>
        <taxon>Kofleriaceae</taxon>
        <taxon>Haliangium</taxon>
    </lineage>
</organism>
<keyword evidence="4" id="KW-1185">Reference proteome</keyword>
<dbReference type="eggNOG" id="COG4099">
    <property type="taxonomic scope" value="Bacteria"/>
</dbReference>
<dbReference type="Pfam" id="PF13229">
    <property type="entry name" value="Beta_helix"/>
    <property type="match status" value="1"/>
</dbReference>
<dbReference type="HOGENOM" id="CLU_517689_0_0_7"/>
<dbReference type="InterPro" id="IPR012334">
    <property type="entry name" value="Pectin_lyas_fold"/>
</dbReference>
<evidence type="ECO:0000256" key="1">
    <source>
        <dbReference type="SAM" id="MobiDB-lite"/>
    </source>
</evidence>
<dbReference type="EMBL" id="CP001804">
    <property type="protein sequence ID" value="ACY16821.1"/>
    <property type="molecule type" value="Genomic_DNA"/>
</dbReference>
<gene>
    <name evidence="3" type="ordered locus">Hoch_4326</name>
</gene>
<proteinExistence type="predicted"/>
<evidence type="ECO:0000259" key="2">
    <source>
        <dbReference type="Pfam" id="PF13229"/>
    </source>
</evidence>
<name>D0LMB5_HALO1</name>
<dbReference type="OrthoDB" id="9805017at2"/>
<dbReference type="Proteomes" id="UP000001880">
    <property type="component" value="Chromosome"/>
</dbReference>